<dbReference type="GO" id="GO:0020037">
    <property type="term" value="F:heme binding"/>
    <property type="evidence" value="ECO:0007669"/>
    <property type="project" value="InterPro"/>
</dbReference>
<dbReference type="Proteomes" id="UP000095601">
    <property type="component" value="Unassembled WGS sequence"/>
</dbReference>
<dbReference type="EMBL" id="MKGI01000078">
    <property type="protein sequence ID" value="OEL10248.1"/>
    <property type="molecule type" value="Genomic_DNA"/>
</dbReference>
<name>A0A1E5UBS3_9FLAO</name>
<protein>
    <submittedName>
        <fullName evidence="2">Heme-binding domain protein</fullName>
    </submittedName>
</protein>
<dbReference type="RefSeq" id="WP_069800263.1">
    <property type="nucleotide sequence ID" value="NZ_CP034157.1"/>
</dbReference>
<evidence type="ECO:0000313" key="3">
    <source>
        <dbReference type="Proteomes" id="UP000095601"/>
    </source>
</evidence>
<dbReference type="OrthoDB" id="196738at2"/>
<proteinExistence type="predicted"/>
<dbReference type="GO" id="GO:0009055">
    <property type="term" value="F:electron transfer activity"/>
    <property type="evidence" value="ECO:0007669"/>
    <property type="project" value="InterPro"/>
</dbReference>
<evidence type="ECO:0000313" key="2">
    <source>
        <dbReference type="EMBL" id="OEL10248.1"/>
    </source>
</evidence>
<dbReference type="STRING" id="237258.SAMN04489756_10542"/>
<dbReference type="SUPFAM" id="SSF46626">
    <property type="entry name" value="Cytochrome c"/>
    <property type="match status" value="1"/>
</dbReference>
<comment type="caution">
    <text evidence="2">The sequence shown here is derived from an EMBL/GenBank/DDBJ whole genome shotgun (WGS) entry which is preliminary data.</text>
</comment>
<evidence type="ECO:0000259" key="1">
    <source>
        <dbReference type="SMART" id="SM01235"/>
    </source>
</evidence>
<organism evidence="2 3">
    <name type="scientific">Cloacibacterium normanense</name>
    <dbReference type="NCBI Taxonomy" id="237258"/>
    <lineage>
        <taxon>Bacteria</taxon>
        <taxon>Pseudomonadati</taxon>
        <taxon>Bacteroidota</taxon>
        <taxon>Flavobacteriia</taxon>
        <taxon>Flavobacteriales</taxon>
        <taxon>Weeksellaceae</taxon>
    </lineage>
</organism>
<dbReference type="Pfam" id="PF14376">
    <property type="entry name" value="Haem_bd"/>
    <property type="match status" value="1"/>
</dbReference>
<reference evidence="2 3" key="1">
    <citation type="submission" date="2016-09" db="EMBL/GenBank/DDBJ databases">
        <authorList>
            <person name="Capua I."/>
            <person name="De Benedictis P."/>
            <person name="Joannis T."/>
            <person name="Lombin L.H."/>
            <person name="Cattoli G."/>
        </authorList>
    </citation>
    <scope>NUCLEOTIDE SEQUENCE [LARGE SCALE GENOMIC DNA]</scope>
    <source>
        <strain evidence="2 3">NRS-1</strain>
    </source>
</reference>
<dbReference type="SMART" id="SM01235">
    <property type="entry name" value="Haem_bd"/>
    <property type="match status" value="1"/>
</dbReference>
<dbReference type="InterPro" id="IPR025992">
    <property type="entry name" value="Haem-bd"/>
</dbReference>
<accession>A0A1E5UBS3</accession>
<sequence>MKKVLIGIVVFLVLIQLIPIDRTNKPVDPKQNFVEVLKTPKDVTEMLKNACYDCHSNEVKYPSYAYIAPISWSIKHHVNEGKENVNFSEWMTYNKDQKEHVLDEVIETIERKEMPFKGYIPMHPEADLTDAQRKILIDYFKGLQKSGQY</sequence>
<dbReference type="AlphaFoldDB" id="A0A1E5UBS3"/>
<dbReference type="InterPro" id="IPR036909">
    <property type="entry name" value="Cyt_c-like_dom_sf"/>
</dbReference>
<dbReference type="PATRIC" id="fig|237258.4.peg.794"/>
<keyword evidence="3" id="KW-1185">Reference proteome</keyword>
<gene>
    <name evidence="2" type="ORF">BHF72_0612</name>
</gene>
<dbReference type="KEGG" id="cnr:EB819_10055"/>
<feature type="domain" description="Haem-binding" evidence="1">
    <location>
        <begin position="9"/>
        <end position="144"/>
    </location>
</feature>